<name>A0A151P630_ALLMI</name>
<dbReference type="Gene3D" id="1.20.1070.10">
    <property type="entry name" value="Rhodopsin 7-helix transmembrane proteins"/>
    <property type="match status" value="1"/>
</dbReference>
<dbReference type="AlphaFoldDB" id="A0A151P630"/>
<gene>
    <name evidence="12" type="ORF">Y1Q_0016685</name>
</gene>
<feature type="transmembrane region" description="Helical" evidence="10">
    <location>
        <begin position="244"/>
        <end position="264"/>
    </location>
</feature>
<dbReference type="EMBL" id="AKHW03000729">
    <property type="protein sequence ID" value="KYO44531.1"/>
    <property type="molecule type" value="Genomic_DNA"/>
</dbReference>
<dbReference type="Proteomes" id="UP000050525">
    <property type="component" value="Unassembled WGS sequence"/>
</dbReference>
<evidence type="ECO:0000313" key="12">
    <source>
        <dbReference type="EMBL" id="KYO44531.1"/>
    </source>
</evidence>
<keyword evidence="9" id="KW-0675">Receptor</keyword>
<comment type="function">
    <text evidence="1">Odorant receptor.</text>
</comment>
<feature type="transmembrane region" description="Helical" evidence="10">
    <location>
        <begin position="101"/>
        <end position="123"/>
    </location>
</feature>
<evidence type="ECO:0000313" key="13">
    <source>
        <dbReference type="Proteomes" id="UP000050525"/>
    </source>
</evidence>
<keyword evidence="4 9" id="KW-0812">Transmembrane</keyword>
<dbReference type="InterPro" id="IPR000276">
    <property type="entry name" value="GPCR_Rhodpsn"/>
</dbReference>
<keyword evidence="9" id="KW-0297">G-protein coupled receptor</keyword>
<evidence type="ECO:0000256" key="2">
    <source>
        <dbReference type="ARBA" id="ARBA00004141"/>
    </source>
</evidence>
<dbReference type="PRINTS" id="PR00245">
    <property type="entry name" value="OLFACTORYR"/>
</dbReference>
<dbReference type="Pfam" id="PF13853">
    <property type="entry name" value="7tm_4"/>
    <property type="match status" value="1"/>
</dbReference>
<keyword evidence="13" id="KW-1185">Reference proteome</keyword>
<feature type="transmembrane region" description="Helical" evidence="10">
    <location>
        <begin position="143"/>
        <end position="166"/>
    </location>
</feature>
<dbReference type="FunFam" id="1.20.1070.10:FF:000006">
    <property type="entry name" value="Olfactory receptor"/>
    <property type="match status" value="1"/>
</dbReference>
<feature type="domain" description="G-protein coupled receptors family 1 profile" evidence="11">
    <location>
        <begin position="44"/>
        <end position="274"/>
    </location>
</feature>
<dbReference type="InterPro" id="IPR000725">
    <property type="entry name" value="Olfact_rcpt"/>
</dbReference>
<keyword evidence="6 10" id="KW-1133">Transmembrane helix</keyword>
<comment type="similarity">
    <text evidence="9">Belongs to the G-protein coupled receptor 1 family.</text>
</comment>
<comment type="subcellular location">
    <subcellularLocation>
        <location evidence="10">Cell membrane</location>
        <topology evidence="10">Multi-pass membrane protein</topology>
    </subcellularLocation>
    <subcellularLocation>
        <location evidence="2">Membrane</location>
        <topology evidence="2">Multi-pass membrane protein</topology>
    </subcellularLocation>
</comment>
<dbReference type="PROSITE" id="PS00237">
    <property type="entry name" value="G_PROTEIN_RECEP_F1_1"/>
    <property type="match status" value="1"/>
</dbReference>
<evidence type="ECO:0000256" key="5">
    <source>
        <dbReference type="ARBA" id="ARBA00022725"/>
    </source>
</evidence>
<keyword evidence="3 10" id="KW-0716">Sensory transduction</keyword>
<evidence type="ECO:0000256" key="4">
    <source>
        <dbReference type="ARBA" id="ARBA00022692"/>
    </source>
</evidence>
<dbReference type="SUPFAM" id="SSF81321">
    <property type="entry name" value="Family A G protein-coupled receptor-like"/>
    <property type="match status" value="1"/>
</dbReference>
<dbReference type="PANTHER" id="PTHR26450">
    <property type="entry name" value="OLFACTORY RECEPTOR 56B1-RELATED"/>
    <property type="match status" value="1"/>
</dbReference>
<keyword evidence="5 10" id="KW-0552">Olfaction</keyword>
<feature type="transmembrane region" description="Helical" evidence="10">
    <location>
        <begin position="63"/>
        <end position="81"/>
    </location>
</feature>
<dbReference type="PROSITE" id="PS50262">
    <property type="entry name" value="G_PROTEIN_RECEP_F1_2"/>
    <property type="match status" value="1"/>
</dbReference>
<feature type="transmembrane region" description="Helical" evidence="10">
    <location>
        <begin position="200"/>
        <end position="224"/>
    </location>
</feature>
<keyword evidence="10" id="KW-1003">Cell membrane</keyword>
<feature type="transmembrane region" description="Helical" evidence="10">
    <location>
        <begin position="28"/>
        <end position="51"/>
    </location>
</feature>
<evidence type="ECO:0000259" key="11">
    <source>
        <dbReference type="PROSITE" id="PS50262"/>
    </source>
</evidence>
<dbReference type="GO" id="GO:0004930">
    <property type="term" value="F:G protein-coupled receptor activity"/>
    <property type="evidence" value="ECO:0007669"/>
    <property type="project" value="UniProtKB-KW"/>
</dbReference>
<sequence length="274" mass="30846">MPANLTGTYFNPTTFTLIGIPGLEDVQFWITIPFCVMYILAVTGNCTLLAIIKTERSLHEPMYIFLAMLAGTDLVLSTSILPKMLGIFCFGSRDISFNACLVQMFFIHTFQAVESGVLLAMAFDRYVAICNLLRHSSIFTTQVLSRIGILLVMRPTALIIPNIYLIKRLHFYKSTAISHAYCEHMAVVKLAAVDVRVNKAYGLFVAFTILGVDIIFITVSYVLILRAVFRLPQKEVRLKAFHTCTAHICVFLEFYTLGFFSFFAHSQIIGQQIP</sequence>
<reference evidence="12 13" key="1">
    <citation type="journal article" date="2012" name="Genome Biol.">
        <title>Sequencing three crocodilian genomes to illuminate the evolution of archosaurs and amniotes.</title>
        <authorList>
            <person name="St John J.A."/>
            <person name="Braun E.L."/>
            <person name="Isberg S.R."/>
            <person name="Miles L.G."/>
            <person name="Chong A.Y."/>
            <person name="Gongora J."/>
            <person name="Dalzell P."/>
            <person name="Moran C."/>
            <person name="Bed'hom B."/>
            <person name="Abzhanov A."/>
            <person name="Burgess S.C."/>
            <person name="Cooksey A.M."/>
            <person name="Castoe T.A."/>
            <person name="Crawford N.G."/>
            <person name="Densmore L.D."/>
            <person name="Drew J.C."/>
            <person name="Edwards S.V."/>
            <person name="Faircloth B.C."/>
            <person name="Fujita M.K."/>
            <person name="Greenwold M.J."/>
            <person name="Hoffmann F.G."/>
            <person name="Howard J.M."/>
            <person name="Iguchi T."/>
            <person name="Janes D.E."/>
            <person name="Khan S.Y."/>
            <person name="Kohno S."/>
            <person name="de Koning A.J."/>
            <person name="Lance S.L."/>
            <person name="McCarthy F.M."/>
            <person name="McCormack J.E."/>
            <person name="Merchant M.E."/>
            <person name="Peterson D.G."/>
            <person name="Pollock D.D."/>
            <person name="Pourmand N."/>
            <person name="Raney B.J."/>
            <person name="Roessler K.A."/>
            <person name="Sanford J.R."/>
            <person name="Sawyer R.H."/>
            <person name="Schmidt C.J."/>
            <person name="Triplett E.W."/>
            <person name="Tuberville T.D."/>
            <person name="Venegas-Anaya M."/>
            <person name="Howard J.T."/>
            <person name="Jarvis E.D."/>
            <person name="Guillette L.J.Jr."/>
            <person name="Glenn T.C."/>
            <person name="Green R.E."/>
            <person name="Ray D.A."/>
        </authorList>
    </citation>
    <scope>NUCLEOTIDE SEQUENCE [LARGE SCALE GENOMIC DNA]</scope>
    <source>
        <strain evidence="12">KSC_2009_1</strain>
    </source>
</reference>
<accession>A0A151P630</accession>
<evidence type="ECO:0000256" key="7">
    <source>
        <dbReference type="ARBA" id="ARBA00023136"/>
    </source>
</evidence>
<evidence type="ECO:0000256" key="8">
    <source>
        <dbReference type="ARBA" id="ARBA00023224"/>
    </source>
</evidence>
<dbReference type="PRINTS" id="PR00237">
    <property type="entry name" value="GPCRRHODOPSN"/>
</dbReference>
<organism evidence="12 13">
    <name type="scientific">Alligator mississippiensis</name>
    <name type="common">American alligator</name>
    <dbReference type="NCBI Taxonomy" id="8496"/>
    <lineage>
        <taxon>Eukaryota</taxon>
        <taxon>Metazoa</taxon>
        <taxon>Chordata</taxon>
        <taxon>Craniata</taxon>
        <taxon>Vertebrata</taxon>
        <taxon>Euteleostomi</taxon>
        <taxon>Archelosauria</taxon>
        <taxon>Archosauria</taxon>
        <taxon>Crocodylia</taxon>
        <taxon>Alligatoridae</taxon>
        <taxon>Alligatorinae</taxon>
        <taxon>Alligator</taxon>
    </lineage>
</organism>
<dbReference type="GO" id="GO:0005886">
    <property type="term" value="C:plasma membrane"/>
    <property type="evidence" value="ECO:0007669"/>
    <property type="project" value="UniProtKB-SubCell"/>
</dbReference>
<dbReference type="InterPro" id="IPR017452">
    <property type="entry name" value="GPCR_Rhodpsn_7TM"/>
</dbReference>
<proteinExistence type="inferred from homology"/>
<evidence type="ECO:0000256" key="6">
    <source>
        <dbReference type="ARBA" id="ARBA00022989"/>
    </source>
</evidence>
<comment type="caution">
    <text evidence="12">The sequence shown here is derived from an EMBL/GenBank/DDBJ whole genome shotgun (WGS) entry which is preliminary data.</text>
</comment>
<keyword evidence="8 9" id="KW-0807">Transducer</keyword>
<evidence type="ECO:0000256" key="10">
    <source>
        <dbReference type="RuleBase" id="RU363047"/>
    </source>
</evidence>
<evidence type="ECO:0000256" key="3">
    <source>
        <dbReference type="ARBA" id="ARBA00022606"/>
    </source>
</evidence>
<dbReference type="PANTHER" id="PTHR26450:SF121">
    <property type="entry name" value="OLFACTORY RECEPTOR 52A4"/>
    <property type="match status" value="1"/>
</dbReference>
<evidence type="ECO:0000256" key="1">
    <source>
        <dbReference type="ARBA" id="ARBA00002936"/>
    </source>
</evidence>
<dbReference type="GO" id="GO:0004984">
    <property type="term" value="F:olfactory receptor activity"/>
    <property type="evidence" value="ECO:0007669"/>
    <property type="project" value="InterPro"/>
</dbReference>
<dbReference type="InterPro" id="IPR050402">
    <property type="entry name" value="OR51/52/56-like"/>
</dbReference>
<protein>
    <recommendedName>
        <fullName evidence="10">Olfactory receptor</fullName>
    </recommendedName>
</protein>
<keyword evidence="7 10" id="KW-0472">Membrane</keyword>
<evidence type="ECO:0000256" key="9">
    <source>
        <dbReference type="RuleBase" id="RU000688"/>
    </source>
</evidence>